<dbReference type="Proteomes" id="UP000314986">
    <property type="component" value="Unassembled WGS sequence"/>
</dbReference>
<protein>
    <recommendedName>
        <fullName evidence="2">PDZ domain-containing protein</fullName>
    </recommendedName>
</protein>
<evidence type="ECO:0000313" key="3">
    <source>
        <dbReference type="Ensembl" id="ENSCMIP00000015308.1"/>
    </source>
</evidence>
<dbReference type="InParanoid" id="A0A4W3HEE5"/>
<dbReference type="PANTHER" id="PTHR14191">
    <property type="entry name" value="PDZ DOMAIN CONTAINING PROTEIN"/>
    <property type="match status" value="1"/>
</dbReference>
<dbReference type="Gene3D" id="2.30.42.10">
    <property type="match status" value="1"/>
</dbReference>
<dbReference type="PANTHER" id="PTHR14191:SF29">
    <property type="entry name" value="PDZ DOMAIN-CONTAINING PROTEIN"/>
    <property type="match status" value="1"/>
</dbReference>
<sequence>MRTGHTGIHSRTLKRSRAHARTLSNTLTLTHTFKHTLKHVKTVKSCCNTKMEIYCFFYSLYFYRKFTFNPKEGIDNPALVITDDLGNGKPSVTAPRVCALSKKESEMFGFYLRSEVGKEGHIIRQLDAGSPAEASGMRDGDRLLAVNGKNLEGVEHETAVTMIRAINGILIPMFIQSWCAH</sequence>
<feature type="domain" description="PDZ" evidence="2">
    <location>
        <begin position="97"/>
        <end position="164"/>
    </location>
</feature>
<dbReference type="GO" id="GO:0043495">
    <property type="term" value="F:protein-membrane adaptor activity"/>
    <property type="evidence" value="ECO:0007669"/>
    <property type="project" value="TreeGrafter"/>
</dbReference>
<keyword evidence="4" id="KW-1185">Reference proteome</keyword>
<reference evidence="3" key="5">
    <citation type="submission" date="2025-09" db="UniProtKB">
        <authorList>
            <consortium name="Ensembl"/>
        </authorList>
    </citation>
    <scope>IDENTIFICATION</scope>
</reference>
<dbReference type="InterPro" id="IPR001478">
    <property type="entry name" value="PDZ"/>
</dbReference>
<reference evidence="4" key="3">
    <citation type="journal article" date="2014" name="Nature">
        <title>Elephant shark genome provides unique insights into gnathostome evolution.</title>
        <authorList>
            <consortium name="International Elephant Shark Genome Sequencing Consortium"/>
            <person name="Venkatesh B."/>
            <person name="Lee A.P."/>
            <person name="Ravi V."/>
            <person name="Maurya A.K."/>
            <person name="Lian M.M."/>
            <person name="Swann J.B."/>
            <person name="Ohta Y."/>
            <person name="Flajnik M.F."/>
            <person name="Sutoh Y."/>
            <person name="Kasahara M."/>
            <person name="Hoon S."/>
            <person name="Gangu V."/>
            <person name="Roy S.W."/>
            <person name="Irimia M."/>
            <person name="Korzh V."/>
            <person name="Kondrychyn I."/>
            <person name="Lim Z.W."/>
            <person name="Tay B.H."/>
            <person name="Tohari S."/>
            <person name="Kong K.W."/>
            <person name="Ho S."/>
            <person name="Lorente-Galdos B."/>
            <person name="Quilez J."/>
            <person name="Marques-Bonet T."/>
            <person name="Raney B.J."/>
            <person name="Ingham P.W."/>
            <person name="Tay A."/>
            <person name="Hillier L.W."/>
            <person name="Minx P."/>
            <person name="Boehm T."/>
            <person name="Wilson R.K."/>
            <person name="Brenner S."/>
            <person name="Warren W.C."/>
        </authorList>
    </citation>
    <scope>NUCLEOTIDE SEQUENCE [LARGE SCALE GENOMIC DNA]</scope>
</reference>
<dbReference type="CDD" id="cd06768">
    <property type="entry name" value="PDZ_NHERF-like"/>
    <property type="match status" value="1"/>
</dbReference>
<dbReference type="InterPro" id="IPR051067">
    <property type="entry name" value="NHER"/>
</dbReference>
<evidence type="ECO:0000259" key="2">
    <source>
        <dbReference type="PROSITE" id="PS50106"/>
    </source>
</evidence>
<evidence type="ECO:0000256" key="1">
    <source>
        <dbReference type="ARBA" id="ARBA00022737"/>
    </source>
</evidence>
<dbReference type="SMART" id="SM00228">
    <property type="entry name" value="PDZ"/>
    <property type="match status" value="1"/>
</dbReference>
<organism evidence="3 4">
    <name type="scientific">Callorhinchus milii</name>
    <name type="common">Ghost shark</name>
    <dbReference type="NCBI Taxonomy" id="7868"/>
    <lineage>
        <taxon>Eukaryota</taxon>
        <taxon>Metazoa</taxon>
        <taxon>Chordata</taxon>
        <taxon>Craniata</taxon>
        <taxon>Vertebrata</taxon>
        <taxon>Chondrichthyes</taxon>
        <taxon>Holocephali</taxon>
        <taxon>Chimaeriformes</taxon>
        <taxon>Callorhinchidae</taxon>
        <taxon>Callorhinchus</taxon>
    </lineage>
</organism>
<keyword evidence="1" id="KW-0677">Repeat</keyword>
<dbReference type="GO" id="GO:0016324">
    <property type="term" value="C:apical plasma membrane"/>
    <property type="evidence" value="ECO:0007669"/>
    <property type="project" value="TreeGrafter"/>
</dbReference>
<dbReference type="SUPFAM" id="SSF50156">
    <property type="entry name" value="PDZ domain-like"/>
    <property type="match status" value="1"/>
</dbReference>
<evidence type="ECO:0000313" key="4">
    <source>
        <dbReference type="Proteomes" id="UP000314986"/>
    </source>
</evidence>
<dbReference type="InterPro" id="IPR036034">
    <property type="entry name" value="PDZ_sf"/>
</dbReference>
<name>A0A4W3HEE5_CALMI</name>
<dbReference type="Ensembl" id="ENSCMIT00000015627.1">
    <property type="protein sequence ID" value="ENSCMIP00000015308.1"/>
    <property type="gene ID" value="ENSCMIG00000007483.1"/>
</dbReference>
<reference evidence="3" key="4">
    <citation type="submission" date="2025-08" db="UniProtKB">
        <authorList>
            <consortium name="Ensembl"/>
        </authorList>
    </citation>
    <scope>IDENTIFICATION</scope>
</reference>
<dbReference type="AlphaFoldDB" id="A0A4W3HEE5"/>
<reference evidence="4" key="1">
    <citation type="journal article" date="2006" name="Science">
        <title>Ancient noncoding elements conserved in the human genome.</title>
        <authorList>
            <person name="Venkatesh B."/>
            <person name="Kirkness E.F."/>
            <person name="Loh Y.H."/>
            <person name="Halpern A.L."/>
            <person name="Lee A.P."/>
            <person name="Johnson J."/>
            <person name="Dandona N."/>
            <person name="Viswanathan L.D."/>
            <person name="Tay A."/>
            <person name="Venter J.C."/>
            <person name="Strausberg R.L."/>
            <person name="Brenner S."/>
        </authorList>
    </citation>
    <scope>NUCLEOTIDE SEQUENCE [LARGE SCALE GENOMIC DNA]</scope>
</reference>
<reference evidence="4" key="2">
    <citation type="journal article" date="2007" name="PLoS Biol.">
        <title>Survey sequencing and comparative analysis of the elephant shark (Callorhinchus milii) genome.</title>
        <authorList>
            <person name="Venkatesh B."/>
            <person name="Kirkness E.F."/>
            <person name="Loh Y.H."/>
            <person name="Halpern A.L."/>
            <person name="Lee A.P."/>
            <person name="Johnson J."/>
            <person name="Dandona N."/>
            <person name="Viswanathan L.D."/>
            <person name="Tay A."/>
            <person name="Venter J.C."/>
            <person name="Strausberg R.L."/>
            <person name="Brenner S."/>
        </authorList>
    </citation>
    <scope>NUCLEOTIDE SEQUENCE [LARGE SCALE GENOMIC DNA]</scope>
</reference>
<dbReference type="Pfam" id="PF00595">
    <property type="entry name" value="PDZ"/>
    <property type="match status" value="1"/>
</dbReference>
<dbReference type="GO" id="GO:0072659">
    <property type="term" value="P:protein localization to plasma membrane"/>
    <property type="evidence" value="ECO:0007669"/>
    <property type="project" value="TreeGrafter"/>
</dbReference>
<dbReference type="GO" id="GO:0005102">
    <property type="term" value="F:signaling receptor binding"/>
    <property type="evidence" value="ECO:0007669"/>
    <property type="project" value="TreeGrafter"/>
</dbReference>
<dbReference type="GeneTree" id="ENSGT00950000182849"/>
<proteinExistence type="predicted"/>
<dbReference type="PROSITE" id="PS50106">
    <property type="entry name" value="PDZ"/>
    <property type="match status" value="1"/>
</dbReference>
<accession>A0A4W3HEE5</accession>
<dbReference type="STRING" id="7868.ENSCMIP00000015308"/>